<organism evidence="2 3">
    <name type="scientific">Candidatus Roizmanbacteria bacterium GW2011_GWA2_35_8</name>
    <dbReference type="NCBI Taxonomy" id="1618479"/>
    <lineage>
        <taxon>Bacteria</taxon>
        <taxon>Candidatus Roizmaniibacteriota</taxon>
    </lineage>
</organism>
<dbReference type="Proteomes" id="UP000034536">
    <property type="component" value="Unassembled WGS sequence"/>
</dbReference>
<keyword evidence="1" id="KW-1133">Transmembrane helix</keyword>
<accession>A0A0G0FF26</accession>
<evidence type="ECO:0008006" key="4">
    <source>
        <dbReference type="Google" id="ProtNLM"/>
    </source>
</evidence>
<evidence type="ECO:0000313" key="3">
    <source>
        <dbReference type="Proteomes" id="UP000034536"/>
    </source>
</evidence>
<dbReference type="AlphaFoldDB" id="A0A0G0FF26"/>
<proteinExistence type="predicted"/>
<dbReference type="Gene3D" id="3.40.50.2000">
    <property type="entry name" value="Glycogen Phosphorylase B"/>
    <property type="match status" value="1"/>
</dbReference>
<feature type="transmembrane region" description="Helical" evidence="1">
    <location>
        <begin position="94"/>
        <end position="115"/>
    </location>
</feature>
<name>A0A0G0FF26_9BACT</name>
<evidence type="ECO:0000256" key="1">
    <source>
        <dbReference type="SAM" id="Phobius"/>
    </source>
</evidence>
<reference evidence="2 3" key="1">
    <citation type="journal article" date="2015" name="Nature">
        <title>rRNA introns, odd ribosomes, and small enigmatic genomes across a large radiation of phyla.</title>
        <authorList>
            <person name="Brown C.T."/>
            <person name="Hug L.A."/>
            <person name="Thomas B.C."/>
            <person name="Sharon I."/>
            <person name="Castelle C.J."/>
            <person name="Singh A."/>
            <person name="Wilkins M.J."/>
            <person name="Williams K.H."/>
            <person name="Banfield J.F."/>
        </authorList>
    </citation>
    <scope>NUCLEOTIDE SEQUENCE [LARGE SCALE GENOMIC DNA]</scope>
</reference>
<dbReference type="SUPFAM" id="SSF53756">
    <property type="entry name" value="UDP-Glycosyltransferase/glycogen phosphorylase"/>
    <property type="match status" value="1"/>
</dbReference>
<evidence type="ECO:0000313" key="2">
    <source>
        <dbReference type="EMBL" id="KKP86060.1"/>
    </source>
</evidence>
<protein>
    <recommendedName>
        <fullName evidence="4">Glycosyl transferase family 1 domain-containing protein</fullName>
    </recommendedName>
</protein>
<feature type="transmembrane region" description="Helical" evidence="1">
    <location>
        <begin position="121"/>
        <end position="141"/>
    </location>
</feature>
<keyword evidence="1" id="KW-0812">Transmembrane</keyword>
<keyword evidence="1" id="KW-0472">Membrane</keyword>
<dbReference type="EMBL" id="LBQX01000035">
    <property type="protein sequence ID" value="KKP86060.1"/>
    <property type="molecule type" value="Genomic_DNA"/>
</dbReference>
<comment type="caution">
    <text evidence="2">The sequence shown here is derived from an EMBL/GenBank/DDBJ whole genome shotgun (WGS) entry which is preliminary data.</text>
</comment>
<gene>
    <name evidence="2" type="ORF">UR89_C0035G0004</name>
</gene>
<sequence length="355" mass="41368">MKNKIIVISSYPERGKTHGNKTVGSASYTKNLLINLKKIYFEVWAEVHTQEEKYEEEGVIVNRIWKRNSIKSMINLTSYVAKSQAKTVIISMEFYMFGGLLENIFFIYSLLVWRLTGKKVILILHQVVQSLIFFYWPLVFLSKKIVVFEEKFKKALNNRKVIFIPHAVESITFRLTKPDKQFKALYFGFLSPYKGIRELINLWKKSFGKLIIAGGGNPNHITNSGYSNFVGRIKATGFVPEKMIGNYFSKTDLVILPYKIFFSSSGPLSLAFSYEKPFILSSALKGYFESPDFADALRLARLNKNNFIFDFNKKSFKYRLNWAKNNLDKLSNFSRIMKEKRDWKKVAKQYEKLLK</sequence>